<gene>
    <name evidence="2" type="ORF">Moror_13422</name>
</gene>
<evidence type="ECO:0000313" key="3">
    <source>
        <dbReference type="Proteomes" id="UP000017559"/>
    </source>
</evidence>
<dbReference type="EMBL" id="AWSO01002093">
    <property type="protein sequence ID" value="ESK82054.1"/>
    <property type="molecule type" value="Genomic_DNA"/>
</dbReference>
<name>V2XRG8_MONRO</name>
<dbReference type="AlphaFoldDB" id="V2XRG8"/>
<feature type="domain" description="Retrotransposon gag" evidence="1">
    <location>
        <begin position="36"/>
        <end position="105"/>
    </location>
</feature>
<dbReference type="OrthoDB" id="3263571at2759"/>
<comment type="caution">
    <text evidence="2">The sequence shown here is derived from an EMBL/GenBank/DDBJ whole genome shotgun (WGS) entry which is preliminary data.</text>
</comment>
<evidence type="ECO:0000259" key="1">
    <source>
        <dbReference type="Pfam" id="PF03732"/>
    </source>
</evidence>
<evidence type="ECO:0000313" key="2">
    <source>
        <dbReference type="EMBL" id="ESK82054.1"/>
    </source>
</evidence>
<dbReference type="Pfam" id="PF03732">
    <property type="entry name" value="Retrotrans_gag"/>
    <property type="match status" value="1"/>
</dbReference>
<proteinExistence type="predicted"/>
<dbReference type="HOGENOM" id="CLU_000384_30_8_1"/>
<dbReference type="Proteomes" id="UP000017559">
    <property type="component" value="Unassembled WGS sequence"/>
</dbReference>
<organism evidence="2 3">
    <name type="scientific">Moniliophthora roreri (strain MCA 2997)</name>
    <name type="common">Cocoa frosty pod rot fungus</name>
    <name type="synonym">Crinipellis roreri</name>
    <dbReference type="NCBI Taxonomy" id="1381753"/>
    <lineage>
        <taxon>Eukaryota</taxon>
        <taxon>Fungi</taxon>
        <taxon>Dikarya</taxon>
        <taxon>Basidiomycota</taxon>
        <taxon>Agaricomycotina</taxon>
        <taxon>Agaricomycetes</taxon>
        <taxon>Agaricomycetidae</taxon>
        <taxon>Agaricales</taxon>
        <taxon>Marasmiineae</taxon>
        <taxon>Marasmiaceae</taxon>
        <taxon>Moniliophthora</taxon>
    </lineage>
</organism>
<dbReference type="KEGG" id="mrr:Moror_13422"/>
<protein>
    <recommendedName>
        <fullName evidence="1">Retrotransposon gag domain-containing protein</fullName>
    </recommendedName>
</protein>
<accession>V2XRG8</accession>
<dbReference type="InterPro" id="IPR005162">
    <property type="entry name" value="Retrotrans_gag_dom"/>
</dbReference>
<sequence>MSDRTKKLFLLSYITDGSGEFWKNEKTDPLLALDAEAEKVTWGEFIEDFKMSFEPLDTAPEAQMKLRDLTMKERADEYTYQFAYLAKQTRYNNAAQIKAFKRGLPRSLMLKVMTQPKGKPETIKDWMNAVILFDESYKQAVEYRRVWDEENGRKPQHIF</sequence>
<reference evidence="2 3" key="1">
    <citation type="journal article" date="2014" name="BMC Genomics">
        <title>Genome and secretome analysis of the hemibiotrophic fungal pathogen, Moniliophthora roreri, which causes frosty pod rot disease of cacao: mechanisms of the biotrophic and necrotrophic phases.</title>
        <authorList>
            <person name="Meinhardt L.W."/>
            <person name="Costa G.G.L."/>
            <person name="Thomazella D.P.T."/>
            <person name="Teixeira P.J.P.L."/>
            <person name="Carazzolle M.F."/>
            <person name="Schuster S.C."/>
            <person name="Carlson J.E."/>
            <person name="Guiltinan M.J."/>
            <person name="Mieczkowski P."/>
            <person name="Farmer A."/>
            <person name="Ramaraj T."/>
            <person name="Crozier J."/>
            <person name="Davis R.E."/>
            <person name="Shao J."/>
            <person name="Melnick R.L."/>
            <person name="Pereira G.A.G."/>
            <person name="Bailey B.A."/>
        </authorList>
    </citation>
    <scope>NUCLEOTIDE SEQUENCE [LARGE SCALE GENOMIC DNA]</scope>
    <source>
        <strain evidence="2 3">MCA 2997</strain>
    </source>
</reference>
<keyword evidence="3" id="KW-1185">Reference proteome</keyword>